<dbReference type="Gene3D" id="3.40.50.150">
    <property type="entry name" value="Vaccinia Virus protein VP39"/>
    <property type="match status" value="1"/>
</dbReference>
<accession>A0ABN2MAE3</accession>
<dbReference type="Proteomes" id="UP001500218">
    <property type="component" value="Unassembled WGS sequence"/>
</dbReference>
<dbReference type="PANTHER" id="PTHR43591">
    <property type="entry name" value="METHYLTRANSFERASE"/>
    <property type="match status" value="1"/>
</dbReference>
<protein>
    <recommendedName>
        <fullName evidence="1">Methyltransferase type 11 domain-containing protein</fullName>
    </recommendedName>
</protein>
<dbReference type="RefSeq" id="WP_344135185.1">
    <property type="nucleotide sequence ID" value="NZ_BAAALT010000149.1"/>
</dbReference>
<proteinExistence type="predicted"/>
<dbReference type="Pfam" id="PF08241">
    <property type="entry name" value="Methyltransf_11"/>
    <property type="match status" value="1"/>
</dbReference>
<dbReference type="EMBL" id="BAAALT010000149">
    <property type="protein sequence ID" value="GAA1817578.1"/>
    <property type="molecule type" value="Genomic_DNA"/>
</dbReference>
<name>A0ABN2MAE3_9ACTN</name>
<keyword evidence="3" id="KW-1185">Reference proteome</keyword>
<feature type="domain" description="Methyltransferase type 11" evidence="1">
    <location>
        <begin position="53"/>
        <end position="142"/>
    </location>
</feature>
<reference evidence="2 3" key="1">
    <citation type="journal article" date="2019" name="Int. J. Syst. Evol. Microbiol.">
        <title>The Global Catalogue of Microorganisms (GCM) 10K type strain sequencing project: providing services to taxonomists for standard genome sequencing and annotation.</title>
        <authorList>
            <consortium name="The Broad Institute Genomics Platform"/>
            <consortium name="The Broad Institute Genome Sequencing Center for Infectious Disease"/>
            <person name="Wu L."/>
            <person name="Ma J."/>
        </authorList>
    </citation>
    <scope>NUCLEOTIDE SEQUENCE [LARGE SCALE GENOMIC DNA]</scope>
    <source>
        <strain evidence="2 3">JCM 13250</strain>
    </source>
</reference>
<dbReference type="CDD" id="cd02440">
    <property type="entry name" value="AdoMet_MTases"/>
    <property type="match status" value="1"/>
</dbReference>
<gene>
    <name evidence="2" type="ORF">GCM10009682_43030</name>
</gene>
<evidence type="ECO:0000313" key="3">
    <source>
        <dbReference type="Proteomes" id="UP001500218"/>
    </source>
</evidence>
<evidence type="ECO:0000259" key="1">
    <source>
        <dbReference type="Pfam" id="PF08241"/>
    </source>
</evidence>
<dbReference type="PANTHER" id="PTHR43591:SF24">
    <property type="entry name" value="2-METHOXY-6-POLYPRENYL-1,4-BENZOQUINOL METHYLASE, MITOCHONDRIAL"/>
    <property type="match status" value="1"/>
</dbReference>
<organism evidence="2 3">
    <name type="scientific">Luedemannella flava</name>
    <dbReference type="NCBI Taxonomy" id="349316"/>
    <lineage>
        <taxon>Bacteria</taxon>
        <taxon>Bacillati</taxon>
        <taxon>Actinomycetota</taxon>
        <taxon>Actinomycetes</taxon>
        <taxon>Micromonosporales</taxon>
        <taxon>Micromonosporaceae</taxon>
        <taxon>Luedemannella</taxon>
    </lineage>
</organism>
<comment type="caution">
    <text evidence="2">The sequence shown here is derived from an EMBL/GenBank/DDBJ whole genome shotgun (WGS) entry which is preliminary data.</text>
</comment>
<evidence type="ECO:0000313" key="2">
    <source>
        <dbReference type="EMBL" id="GAA1817578.1"/>
    </source>
</evidence>
<sequence>MTASVDPRVLHDQYAEPSRLSARQAVWQFRTGPSLLDAILDRAAPRPGATVADVGCGNGRFLADLRRRGHTGPLLGLDHSAGMARASAAYASTAVADAQALPLRDDSVDVALCLHMLYHVPDIGRAVAELRRVVRPGGTVVVATNGDGHADEIRLILAEAVRAVVGVDATLEWSNTRFNTGHARAALAGAFDEVDVHEHVGTSVVPDEALIRGYAASWPPEAVGLTAGPTWSAVLAETERAVAAHFADRPTFDLTSRASVLTCR</sequence>
<dbReference type="InterPro" id="IPR029063">
    <property type="entry name" value="SAM-dependent_MTases_sf"/>
</dbReference>
<dbReference type="SUPFAM" id="SSF53335">
    <property type="entry name" value="S-adenosyl-L-methionine-dependent methyltransferases"/>
    <property type="match status" value="1"/>
</dbReference>
<dbReference type="InterPro" id="IPR013216">
    <property type="entry name" value="Methyltransf_11"/>
</dbReference>